<dbReference type="Proteomes" id="UP000318065">
    <property type="component" value="Chromosome"/>
</dbReference>
<proteinExistence type="predicted"/>
<organism evidence="2 3">
    <name type="scientific">Rubrobacter xylanophilus</name>
    <dbReference type="NCBI Taxonomy" id="49319"/>
    <lineage>
        <taxon>Bacteria</taxon>
        <taxon>Bacillati</taxon>
        <taxon>Actinomycetota</taxon>
        <taxon>Rubrobacteria</taxon>
        <taxon>Rubrobacterales</taxon>
        <taxon>Rubrobacteraceae</taxon>
        <taxon>Rubrobacter</taxon>
    </lineage>
</organism>
<keyword evidence="1" id="KW-1133">Transmembrane helix</keyword>
<sequence>MFGVTYWIDLRLQGSLTGLPFLFSGSPESSRSLLSTVSESLITVLATTFSITIVALQLASGQYSPRLLRTFMADRGVQSVLGAYIATFVYSQLTLRVTGRSGQGAEAFNPLVSVTVATVFALVCIGLFIYFIQHVATIIQSSAIVEKAHEDSVGAVERLPALDGAEEDGSRALPGGLKAGEAAVLTARRSGYVQRLDLDFLAKVVSGGMKEGGVVVVEVPCGPGRFVSAGLPLARVWPSGALEETGEGAHGAFVFGRERSFEQDFAFGLRQLSDIALKGLSPGVNDPTTAMQAMDRMEAVLIALVGRALPPRVQEREVGGVRVVFEVGVYDYDDVVGLAFDQIRRAAFTSGQVAVLERLLEILDRLARANASTHRRRALWARAFTVARLAPSQMDDPHDATNLLLRVLGIGAFLARTELRPEVVRDVKEIAELSTELPGGERVRAATAAVSAS</sequence>
<evidence type="ECO:0000313" key="2">
    <source>
        <dbReference type="EMBL" id="BBL78571.1"/>
    </source>
</evidence>
<dbReference type="Pfam" id="PF10011">
    <property type="entry name" value="DUF2254"/>
    <property type="match status" value="1"/>
</dbReference>
<evidence type="ECO:0000313" key="3">
    <source>
        <dbReference type="Proteomes" id="UP000318065"/>
    </source>
</evidence>
<evidence type="ECO:0008006" key="4">
    <source>
        <dbReference type="Google" id="ProtNLM"/>
    </source>
</evidence>
<feature type="transmembrane region" description="Helical" evidence="1">
    <location>
        <begin position="80"/>
        <end position="99"/>
    </location>
</feature>
<keyword evidence="1" id="KW-0812">Transmembrane</keyword>
<keyword evidence="3" id="KW-1185">Reference proteome</keyword>
<gene>
    <name evidence="2" type="ORF">RxyAA322_04250</name>
</gene>
<protein>
    <recommendedName>
        <fullName evidence="4">DUF2254 domain-containing protein</fullName>
    </recommendedName>
</protein>
<keyword evidence="1" id="KW-0472">Membrane</keyword>
<reference evidence="2" key="1">
    <citation type="journal article" date="2019" name="Microbiol. Resour. Announc.">
        <title>Complete Genome Sequence of Rubrobacter xylanophilus Strain AA3-22, Isolated from Arima Onsen in Japan.</title>
        <authorList>
            <person name="Tomariguchi N."/>
            <person name="Miyazaki K."/>
        </authorList>
    </citation>
    <scope>NUCLEOTIDE SEQUENCE [LARGE SCALE GENOMIC DNA]</scope>
    <source>
        <strain evidence="2">AA3-22</strain>
    </source>
</reference>
<name>A0A510HF42_9ACTN</name>
<dbReference type="EMBL" id="AP019791">
    <property type="protein sequence ID" value="BBL78571.1"/>
    <property type="molecule type" value="Genomic_DNA"/>
</dbReference>
<accession>A0A510HF42</accession>
<evidence type="ECO:0000256" key="1">
    <source>
        <dbReference type="SAM" id="Phobius"/>
    </source>
</evidence>
<dbReference type="InterPro" id="IPR018723">
    <property type="entry name" value="DUF2254_membrane"/>
</dbReference>
<feature type="transmembrane region" description="Helical" evidence="1">
    <location>
        <begin position="40"/>
        <end position="59"/>
    </location>
</feature>
<dbReference type="AlphaFoldDB" id="A0A510HF42"/>
<feature type="transmembrane region" description="Helical" evidence="1">
    <location>
        <begin position="111"/>
        <end position="132"/>
    </location>
</feature>